<evidence type="ECO:0000313" key="2">
    <source>
        <dbReference type="Proteomes" id="UP000827260"/>
    </source>
</evidence>
<dbReference type="EMBL" id="MZ334522">
    <property type="protein sequence ID" value="UBF22713.1"/>
    <property type="molecule type" value="Genomic_DNA"/>
</dbReference>
<reference evidence="1" key="1">
    <citation type="submission" date="2021-05" db="EMBL/GenBank/DDBJ databases">
        <title>Diversity, taxonomy and evolution of archaeal viruses of the class Caudoviricetes.</title>
        <authorList>
            <person name="Liu Y."/>
            <person name="Demina T.A."/>
            <person name="Roux S."/>
            <person name="Aiewsakun P."/>
            <person name="Kazlauskas D."/>
            <person name="Simmonds P."/>
            <person name="Prangishvili D."/>
            <person name="Oksanen H.M."/>
            <person name="Krupovic M."/>
        </authorList>
    </citation>
    <scope>NUCLEOTIDE SEQUENCE</scope>
    <source>
        <strain evidence="1">HRTV-27/27</strain>
    </source>
</reference>
<protein>
    <submittedName>
        <fullName evidence="1">Tail tube</fullName>
    </submittedName>
</protein>
<accession>A0AAE9BYY1</accession>
<organism evidence="1 2">
    <name type="scientific">Halorubrum tailed virus 27</name>
    <dbReference type="NCBI Taxonomy" id="2878008"/>
    <lineage>
        <taxon>Viruses</taxon>
        <taxon>Duplodnaviria</taxon>
        <taxon>Heunggongvirae</taxon>
        <taxon>Uroviricota</taxon>
        <taxon>Caudoviricetes</taxon>
        <taxon>Thumleimavirales</taxon>
        <taxon>Hafunaviridae</taxon>
        <taxon>Minorvirus</taxon>
        <taxon>Minorvirus thailandense</taxon>
        <taxon>Minorvirus HRTV27</taxon>
    </lineage>
</organism>
<evidence type="ECO:0000313" key="1">
    <source>
        <dbReference type="EMBL" id="UBF22713.1"/>
    </source>
</evidence>
<sequence length="131" mass="14436">MTKQAEAAAQIEVSIEDEIISVHDLDTTTEIDIERHYGSGQLDPDLYSIKSIKHDGSIMLKGNKLALTQKLYDESGAPKESVITITHMDGSTTEYTQVLIVGEGFQFSEGETAETSFEWICMGRKHGDPAN</sequence>
<dbReference type="Proteomes" id="UP000827260">
    <property type="component" value="Segment"/>
</dbReference>
<gene>
    <name evidence="1" type="ORF">HRTV-27_gp20</name>
</gene>
<proteinExistence type="predicted"/>
<name>A0AAE9BYY1_9CAUD</name>
<keyword evidence="2" id="KW-1185">Reference proteome</keyword>